<evidence type="ECO:0000256" key="2">
    <source>
        <dbReference type="ARBA" id="ARBA00022862"/>
    </source>
</evidence>
<evidence type="ECO:0000256" key="6">
    <source>
        <dbReference type="HAMAP-Rule" id="MF_00269"/>
    </source>
</evidence>
<gene>
    <name evidence="6" type="primary">tpx</name>
    <name evidence="8" type="ORF">EHO59_06900</name>
</gene>
<dbReference type="InterPro" id="IPR018219">
    <property type="entry name" value="Tpx_CS"/>
</dbReference>
<comment type="caution">
    <text evidence="6">Lacks conserved residue(s) required for the propagation of feature annotation.</text>
</comment>
<keyword evidence="1 6" id="KW-0575">Peroxidase</keyword>
<evidence type="ECO:0000313" key="9">
    <source>
        <dbReference type="Proteomes" id="UP000297453"/>
    </source>
</evidence>
<keyword evidence="4" id="KW-1015">Disulfide bond</keyword>
<name>A0A4V3JCY0_9LEPT</name>
<dbReference type="OrthoDB" id="9781543at2"/>
<keyword evidence="3 6" id="KW-0560">Oxidoreductase</keyword>
<dbReference type="InterPro" id="IPR036249">
    <property type="entry name" value="Thioredoxin-like_sf"/>
</dbReference>
<dbReference type="InterPro" id="IPR002065">
    <property type="entry name" value="TPX"/>
</dbReference>
<dbReference type="InterPro" id="IPR050455">
    <property type="entry name" value="Tpx_Peroxidase_subfamily"/>
</dbReference>
<evidence type="ECO:0000259" key="7">
    <source>
        <dbReference type="PROSITE" id="PS51352"/>
    </source>
</evidence>
<evidence type="ECO:0000256" key="1">
    <source>
        <dbReference type="ARBA" id="ARBA00022559"/>
    </source>
</evidence>
<evidence type="ECO:0000313" key="8">
    <source>
        <dbReference type="EMBL" id="TGK07819.1"/>
    </source>
</evidence>
<evidence type="ECO:0000256" key="5">
    <source>
        <dbReference type="ARBA" id="ARBA00023284"/>
    </source>
</evidence>
<dbReference type="AlphaFoldDB" id="A0A4V3JCY0"/>
<comment type="subunit">
    <text evidence="6">Homodimer.</text>
</comment>
<dbReference type="InterPro" id="IPR013740">
    <property type="entry name" value="Redoxin"/>
</dbReference>
<evidence type="ECO:0000256" key="3">
    <source>
        <dbReference type="ARBA" id="ARBA00023002"/>
    </source>
</evidence>
<dbReference type="PANTHER" id="PTHR43110">
    <property type="entry name" value="THIOL PEROXIDASE"/>
    <property type="match status" value="1"/>
</dbReference>
<dbReference type="PANTHER" id="PTHR43110:SF1">
    <property type="entry name" value="THIOL PEROXIDASE"/>
    <property type="match status" value="1"/>
</dbReference>
<dbReference type="PROSITE" id="PS01265">
    <property type="entry name" value="TPX"/>
    <property type="match status" value="1"/>
</dbReference>
<dbReference type="EC" id="1.11.1.24" evidence="6"/>
<dbReference type="Pfam" id="PF08534">
    <property type="entry name" value="Redoxin"/>
    <property type="match status" value="1"/>
</dbReference>
<organism evidence="8 9">
    <name type="scientific">Leptospira semungkisensis</name>
    <dbReference type="NCBI Taxonomy" id="2484985"/>
    <lineage>
        <taxon>Bacteria</taxon>
        <taxon>Pseudomonadati</taxon>
        <taxon>Spirochaetota</taxon>
        <taxon>Spirochaetia</taxon>
        <taxon>Leptospirales</taxon>
        <taxon>Leptospiraceae</taxon>
        <taxon>Leptospira</taxon>
    </lineage>
</organism>
<comment type="caution">
    <text evidence="8">The sequence shown here is derived from an EMBL/GenBank/DDBJ whole genome shotgun (WGS) entry which is preliminary data.</text>
</comment>
<sequence>MASVTLKGSPVQLEGKLLEVGAKAPDFSGIGKDLSSKSLKDYSGKVKILVGVPSLDTSVCAMETKKFHERAAKLDNGIVTLVISGDLPFAMNRFCTMEGLDSPNLITLSQFRDFSFSKAYGTHIADGGLKGLSARAVFVLDKDDVIQYTELVPEIASEPNYEAVINAAKKLV</sequence>
<dbReference type="EMBL" id="RQEP01000005">
    <property type="protein sequence ID" value="TGK07819.1"/>
    <property type="molecule type" value="Genomic_DNA"/>
</dbReference>
<comment type="function">
    <text evidence="6">Thiol-specific peroxidase that catalyzes the reduction of hydrogen peroxide and organic hydroperoxides to water and alcohols, respectively. Plays a role in cell protection against oxidative stress by detoxifying peroxides.</text>
</comment>
<keyword evidence="5 6" id="KW-0676">Redox-active center</keyword>
<keyword evidence="2 6" id="KW-0049">Antioxidant</keyword>
<comment type="catalytic activity">
    <reaction evidence="6">
        <text>a hydroperoxide + [thioredoxin]-dithiol = an alcohol + [thioredoxin]-disulfide + H2O</text>
        <dbReference type="Rhea" id="RHEA:62620"/>
        <dbReference type="Rhea" id="RHEA-COMP:10698"/>
        <dbReference type="Rhea" id="RHEA-COMP:10700"/>
        <dbReference type="ChEBI" id="CHEBI:15377"/>
        <dbReference type="ChEBI" id="CHEBI:29950"/>
        <dbReference type="ChEBI" id="CHEBI:30879"/>
        <dbReference type="ChEBI" id="CHEBI:35924"/>
        <dbReference type="ChEBI" id="CHEBI:50058"/>
        <dbReference type="EC" id="1.11.1.24"/>
    </reaction>
</comment>
<feature type="domain" description="Thioredoxin" evidence="7">
    <location>
        <begin position="18"/>
        <end position="172"/>
    </location>
</feature>
<protein>
    <recommendedName>
        <fullName evidence="6">Thiol peroxidase</fullName>
        <shortName evidence="6">Tpx</shortName>
        <ecNumber evidence="6">1.11.1.24</ecNumber>
    </recommendedName>
    <alternativeName>
        <fullName evidence="6">Peroxiredoxin tpx</fullName>
        <shortName evidence="6">Prx</shortName>
    </alternativeName>
    <alternativeName>
        <fullName evidence="6">Thioredoxin peroxidase</fullName>
    </alternativeName>
    <alternativeName>
        <fullName evidence="6">Thioredoxin-dependent peroxiredoxin</fullName>
    </alternativeName>
</protein>
<dbReference type="RefSeq" id="WP_135586031.1">
    <property type="nucleotide sequence ID" value="NZ_RQEP01000005.1"/>
</dbReference>
<comment type="similarity">
    <text evidence="6">Belongs to the peroxiredoxin family. Tpx subfamily.</text>
</comment>
<accession>A0A4V3JCY0</accession>
<dbReference type="SUPFAM" id="SSF52833">
    <property type="entry name" value="Thioredoxin-like"/>
    <property type="match status" value="1"/>
</dbReference>
<dbReference type="CDD" id="cd03014">
    <property type="entry name" value="PRX_Atyp2cys"/>
    <property type="match status" value="1"/>
</dbReference>
<keyword evidence="9" id="KW-1185">Reference proteome</keyword>
<dbReference type="Proteomes" id="UP000297453">
    <property type="component" value="Unassembled WGS sequence"/>
</dbReference>
<dbReference type="InterPro" id="IPR013766">
    <property type="entry name" value="Thioredoxin_domain"/>
</dbReference>
<dbReference type="GO" id="GO:0008379">
    <property type="term" value="F:thioredoxin peroxidase activity"/>
    <property type="evidence" value="ECO:0007669"/>
    <property type="project" value="UniProtKB-UniRule"/>
</dbReference>
<dbReference type="Gene3D" id="3.40.30.10">
    <property type="entry name" value="Glutaredoxin"/>
    <property type="match status" value="1"/>
</dbReference>
<evidence type="ECO:0000256" key="4">
    <source>
        <dbReference type="ARBA" id="ARBA00023157"/>
    </source>
</evidence>
<dbReference type="PROSITE" id="PS51352">
    <property type="entry name" value="THIOREDOXIN_2"/>
    <property type="match status" value="1"/>
</dbReference>
<dbReference type="NCBIfam" id="NF001808">
    <property type="entry name" value="PRK00522.1"/>
    <property type="match status" value="1"/>
</dbReference>
<proteinExistence type="inferred from homology"/>
<dbReference type="HAMAP" id="MF_00269">
    <property type="entry name" value="Tpx"/>
    <property type="match status" value="1"/>
</dbReference>
<feature type="active site" description="Cysteine sulfenic acid (-SOH) intermediate" evidence="6">
    <location>
        <position position="60"/>
    </location>
</feature>
<reference evidence="8" key="1">
    <citation type="journal article" date="2019" name="PLoS Negl. Trop. Dis.">
        <title>Revisiting the worldwide diversity of Leptospira species in the environment.</title>
        <authorList>
            <person name="Vincent A.T."/>
            <person name="Schiettekatte O."/>
            <person name="Bourhy P."/>
            <person name="Veyrier F.J."/>
            <person name="Picardeau M."/>
        </authorList>
    </citation>
    <scope>NUCLEOTIDE SEQUENCE [LARGE SCALE GENOMIC DNA]</scope>
    <source>
        <strain evidence="8">SSS9</strain>
    </source>
</reference>